<protein>
    <recommendedName>
        <fullName evidence="1">non-specific serine/threonine protein kinase</fullName>
        <ecNumber evidence="1">2.7.11.1</ecNumber>
    </recommendedName>
</protein>
<keyword evidence="5" id="KW-0067">ATP-binding</keyword>
<feature type="transmembrane region" description="Helical" evidence="6">
    <location>
        <begin position="313"/>
        <end position="333"/>
    </location>
</feature>
<keyword evidence="4" id="KW-0418">Kinase</keyword>
<keyword evidence="2" id="KW-0808">Transferase</keyword>
<dbReference type="STRING" id="70996.SE18_05715"/>
<evidence type="ECO:0000256" key="3">
    <source>
        <dbReference type="ARBA" id="ARBA00022741"/>
    </source>
</evidence>
<evidence type="ECO:0000256" key="5">
    <source>
        <dbReference type="ARBA" id="ARBA00022840"/>
    </source>
</evidence>
<dbReference type="Gene3D" id="3.30.200.20">
    <property type="entry name" value="Phosphorylase Kinase, domain 1"/>
    <property type="match status" value="1"/>
</dbReference>
<evidence type="ECO:0000256" key="2">
    <source>
        <dbReference type="ARBA" id="ARBA00022679"/>
    </source>
</evidence>
<evidence type="ECO:0000256" key="1">
    <source>
        <dbReference type="ARBA" id="ARBA00012513"/>
    </source>
</evidence>
<organism evidence="8 9">
    <name type="scientific">Herpetosiphon geysericola</name>
    <dbReference type="NCBI Taxonomy" id="70996"/>
    <lineage>
        <taxon>Bacteria</taxon>
        <taxon>Bacillati</taxon>
        <taxon>Chloroflexota</taxon>
        <taxon>Chloroflexia</taxon>
        <taxon>Herpetosiphonales</taxon>
        <taxon>Herpetosiphonaceae</taxon>
        <taxon>Herpetosiphon</taxon>
    </lineage>
</organism>
<evidence type="ECO:0000259" key="7">
    <source>
        <dbReference type="PROSITE" id="PS50011"/>
    </source>
</evidence>
<keyword evidence="6" id="KW-0472">Membrane</keyword>
<evidence type="ECO:0000256" key="6">
    <source>
        <dbReference type="SAM" id="Phobius"/>
    </source>
</evidence>
<dbReference type="AlphaFoldDB" id="A0A0P6YJ34"/>
<dbReference type="OrthoDB" id="139113at2"/>
<dbReference type="SUPFAM" id="SSF56112">
    <property type="entry name" value="Protein kinase-like (PK-like)"/>
    <property type="match status" value="1"/>
</dbReference>
<dbReference type="InterPro" id="IPR008271">
    <property type="entry name" value="Ser/Thr_kinase_AS"/>
</dbReference>
<keyword evidence="6" id="KW-0812">Transmembrane</keyword>
<dbReference type="PANTHER" id="PTHR43289:SF6">
    <property type="entry name" value="SERINE_THREONINE-PROTEIN KINASE NEKL-3"/>
    <property type="match status" value="1"/>
</dbReference>
<dbReference type="Pfam" id="PF00069">
    <property type="entry name" value="Pkinase"/>
    <property type="match status" value="1"/>
</dbReference>
<proteinExistence type="predicted"/>
<comment type="caution">
    <text evidence="8">The sequence shown here is derived from an EMBL/GenBank/DDBJ whole genome shotgun (WGS) entry which is preliminary data.</text>
</comment>
<sequence length="463" mass="50673">MHLVAGQQYGRYEIVDDRLAEGLSGPVYHAIINHDDGHREEVALKFLTNKLPQVRQYFMNEERLLKKAEHPHVIGFVHSNVRDEPYTLATTFVYAYSNKELAKQKSETIALQIAEQIGSALDYLHIAHPDSPVIHRDVKPDNILVDKASHDAILIDLSVASHERFALVDERGFGTPPYMAPEQYTGHEVPATDQYALALVVYYFLTGDTIPTIKPPKIKGLESDDPQIYQAALATWNTGYRQQLAAQSERIRKNLAKHPTAIEVFLKATAFEPGDRYSSCAAFSMAMHEALRNDGAAFAAPSMPISNSRRSTMISIGVISALVLIAVLFLFFGGDDTPVPAGKATPDQAALPPTLTLPAAASPNPGGFPTVTIEVIPTSTLPPIVEPTVASSREVTLTQAYILRAQPGDGSANALQSGQALTGQKFRVINETPSTISGDRRKWFNVQRISDGETGWLPETVLQ</sequence>
<dbReference type="Gene3D" id="1.10.510.10">
    <property type="entry name" value="Transferase(Phosphotransferase) domain 1"/>
    <property type="match status" value="1"/>
</dbReference>
<dbReference type="SMART" id="SM00220">
    <property type="entry name" value="S_TKc"/>
    <property type="match status" value="1"/>
</dbReference>
<gene>
    <name evidence="8" type="ORF">SE18_05715</name>
</gene>
<reference evidence="8 9" key="1">
    <citation type="submission" date="2015-07" db="EMBL/GenBank/DDBJ databases">
        <title>Whole genome sequence of Herpetosiphon geysericola DSM 7119.</title>
        <authorList>
            <person name="Hemp J."/>
            <person name="Ward L.M."/>
            <person name="Pace L.A."/>
            <person name="Fischer W.W."/>
        </authorList>
    </citation>
    <scope>NUCLEOTIDE SEQUENCE [LARGE SCALE GENOMIC DNA]</scope>
    <source>
        <strain evidence="8 9">DSM 7119</strain>
    </source>
</reference>
<dbReference type="PROSITE" id="PS00108">
    <property type="entry name" value="PROTEIN_KINASE_ST"/>
    <property type="match status" value="1"/>
</dbReference>
<dbReference type="InterPro" id="IPR000719">
    <property type="entry name" value="Prot_kinase_dom"/>
</dbReference>
<evidence type="ECO:0000313" key="9">
    <source>
        <dbReference type="Proteomes" id="UP000050277"/>
    </source>
</evidence>
<dbReference type="InterPro" id="IPR011009">
    <property type="entry name" value="Kinase-like_dom_sf"/>
</dbReference>
<dbReference type="EC" id="2.7.11.1" evidence="1"/>
<dbReference type="GO" id="GO:0005524">
    <property type="term" value="F:ATP binding"/>
    <property type="evidence" value="ECO:0007669"/>
    <property type="project" value="UniProtKB-KW"/>
</dbReference>
<accession>A0A0P6YJ34</accession>
<dbReference type="RefSeq" id="WP_054533466.1">
    <property type="nucleotide sequence ID" value="NZ_LGKP01000011.1"/>
</dbReference>
<keyword evidence="3" id="KW-0547">Nucleotide-binding</keyword>
<dbReference type="PANTHER" id="PTHR43289">
    <property type="entry name" value="MITOGEN-ACTIVATED PROTEIN KINASE KINASE KINASE 20-RELATED"/>
    <property type="match status" value="1"/>
</dbReference>
<evidence type="ECO:0000313" key="8">
    <source>
        <dbReference type="EMBL" id="KPL90579.1"/>
    </source>
</evidence>
<evidence type="ECO:0000256" key="4">
    <source>
        <dbReference type="ARBA" id="ARBA00022777"/>
    </source>
</evidence>
<dbReference type="GO" id="GO:0004674">
    <property type="term" value="F:protein serine/threonine kinase activity"/>
    <property type="evidence" value="ECO:0007669"/>
    <property type="project" value="UniProtKB-EC"/>
</dbReference>
<name>A0A0P6YJ34_9CHLR</name>
<dbReference type="Proteomes" id="UP000050277">
    <property type="component" value="Unassembled WGS sequence"/>
</dbReference>
<keyword evidence="9" id="KW-1185">Reference proteome</keyword>
<dbReference type="PROSITE" id="PS50011">
    <property type="entry name" value="PROTEIN_KINASE_DOM"/>
    <property type="match status" value="1"/>
</dbReference>
<dbReference type="EMBL" id="LGKP01000011">
    <property type="protein sequence ID" value="KPL90579.1"/>
    <property type="molecule type" value="Genomic_DNA"/>
</dbReference>
<keyword evidence="6" id="KW-1133">Transmembrane helix</keyword>
<feature type="domain" description="Protein kinase" evidence="7">
    <location>
        <begin position="13"/>
        <end position="291"/>
    </location>
</feature>